<name>A0A7C9HZD6_9DEIO</name>
<organism evidence="2 3">
    <name type="scientific">Deinococcus arboris</name>
    <dbReference type="NCBI Taxonomy" id="2682977"/>
    <lineage>
        <taxon>Bacteria</taxon>
        <taxon>Thermotogati</taxon>
        <taxon>Deinococcota</taxon>
        <taxon>Deinococci</taxon>
        <taxon>Deinococcales</taxon>
        <taxon>Deinococcaceae</taxon>
        <taxon>Deinococcus</taxon>
    </lineage>
</organism>
<dbReference type="EMBL" id="WQLB01000009">
    <property type="protein sequence ID" value="MVN86935.1"/>
    <property type="molecule type" value="Genomic_DNA"/>
</dbReference>
<feature type="compositionally biased region" description="Polar residues" evidence="1">
    <location>
        <begin position="294"/>
        <end position="305"/>
    </location>
</feature>
<feature type="region of interest" description="Disordered" evidence="1">
    <location>
        <begin position="262"/>
        <end position="305"/>
    </location>
</feature>
<reference evidence="2 3" key="1">
    <citation type="submission" date="2019-12" db="EMBL/GenBank/DDBJ databases">
        <title>Deinococcus sp. HMF7620 Genome sequencing and assembly.</title>
        <authorList>
            <person name="Kang H."/>
            <person name="Kim H."/>
            <person name="Joh K."/>
        </authorList>
    </citation>
    <scope>NUCLEOTIDE SEQUENCE [LARGE SCALE GENOMIC DNA]</scope>
    <source>
        <strain evidence="2 3">HMF7620</strain>
    </source>
</reference>
<evidence type="ECO:0000256" key="1">
    <source>
        <dbReference type="SAM" id="MobiDB-lite"/>
    </source>
</evidence>
<gene>
    <name evidence="2" type="ORF">GO986_09170</name>
</gene>
<evidence type="ECO:0000313" key="3">
    <source>
        <dbReference type="Proteomes" id="UP000483286"/>
    </source>
</evidence>
<evidence type="ECO:0008006" key="4">
    <source>
        <dbReference type="Google" id="ProtNLM"/>
    </source>
</evidence>
<evidence type="ECO:0000313" key="2">
    <source>
        <dbReference type="EMBL" id="MVN86935.1"/>
    </source>
</evidence>
<dbReference type="AlphaFoldDB" id="A0A7C9HZD6"/>
<keyword evidence="3" id="KW-1185">Reference proteome</keyword>
<accession>A0A7C9HZD6</accession>
<feature type="compositionally biased region" description="Polar residues" evidence="1">
    <location>
        <begin position="273"/>
        <end position="286"/>
    </location>
</feature>
<comment type="caution">
    <text evidence="2">The sequence shown here is derived from an EMBL/GenBank/DDBJ whole genome shotgun (WGS) entry which is preliminary data.</text>
</comment>
<sequence>MPESFPLTPKQAVERVSVQCPHDEIEVFGIAAKISPFPVANPRLAYVTVREDSPPVKGKISSMVFRTAWAQRPELNARIRMRGRLSTRLTDSGEIEVQLHGELVDQKHALPVEEVSRNRPQIYLRQYVDASPVERLFVLGSATGRHDVQAQLRRLPASERPQFLDVRVTDGRDLVLKIQNALQKGAQAVAVVRGGDDPTIQAVFDDPHLVKYLVNLPVPYYTAVGHASSKTLADRWADESFEAPSALGIQLARYYGRAQAQPQVPWNGPRTVPSHSPTAHQKTQARPPTPPSVARQSNTHSSPKVATTRSVPWWGWITGVLLLSALFRACTG</sequence>
<dbReference type="Proteomes" id="UP000483286">
    <property type="component" value="Unassembled WGS sequence"/>
</dbReference>
<proteinExistence type="predicted"/>
<protein>
    <recommendedName>
        <fullName evidence="4">Exonuclease VII large subunit C-terminal domain-containing protein</fullName>
    </recommendedName>
</protein>